<dbReference type="Pfam" id="PF13692">
    <property type="entry name" value="Glyco_trans_1_4"/>
    <property type="match status" value="1"/>
</dbReference>
<sequence>MRVAYVCADPGVPVFGTKGSSVHIQEIIRAFRSRGDEVVVYCTRRGHDVPDDLAEVRVVEVRVAGGDPAEREQSIAAASALLAIRAAQDGFDLVYERFSLFSRAGAHIADATGARVVLEVNAPLIDEQREHRVLVDDAEAESAARTALTTAHVVACVSEPVADWARAHGAAAPIVAPNGVNTSRIRPIHRGDDGPLRVGFVGTLKPWHGVEVLIDAVAMLGDRATLTLIGDGPEAASLRARAAARGVALTETGAVRPADIPRHLANLDVGAAPYPDGQAYFSPLKVYEYLAAGLPVVASRIGQIPAIVADGRSGLLVEPGSAADLARALARLADDPALRERLGAEARTDAVAHHDWSQVLERILADTSAEVPA</sequence>
<keyword evidence="6" id="KW-1185">Reference proteome</keyword>
<evidence type="ECO:0000259" key="4">
    <source>
        <dbReference type="Pfam" id="PF13439"/>
    </source>
</evidence>
<proteinExistence type="predicted"/>
<evidence type="ECO:0000313" key="6">
    <source>
        <dbReference type="Proteomes" id="UP001321481"/>
    </source>
</evidence>
<dbReference type="EMBL" id="JASJND010000005">
    <property type="protein sequence ID" value="MDJ1114265.1"/>
    <property type="molecule type" value="Genomic_DNA"/>
</dbReference>
<dbReference type="Proteomes" id="UP001321481">
    <property type="component" value="Unassembled WGS sequence"/>
</dbReference>
<name>A0ABT6ZDM6_9MICO</name>
<dbReference type="PANTHER" id="PTHR45947">
    <property type="entry name" value="SULFOQUINOVOSYL TRANSFERASE SQD2"/>
    <property type="match status" value="1"/>
</dbReference>
<dbReference type="CDD" id="cd03801">
    <property type="entry name" value="GT4_PimA-like"/>
    <property type="match status" value="1"/>
</dbReference>
<evidence type="ECO:0000256" key="3">
    <source>
        <dbReference type="ARBA" id="ARBA00022679"/>
    </source>
</evidence>
<dbReference type="Pfam" id="PF13439">
    <property type="entry name" value="Glyco_transf_4"/>
    <property type="match status" value="1"/>
</dbReference>
<protein>
    <recommendedName>
        <fullName evidence="1">D-inositol 3-phosphate glycosyltransferase</fullName>
    </recommendedName>
</protein>
<reference evidence="5 6" key="1">
    <citation type="submission" date="2023-05" db="EMBL/GenBank/DDBJ databases">
        <title>Microbacterium dauci sp.nov., Isolated from Carrot Rhizosphere Soil.</title>
        <authorList>
            <person name="Xiao Z."/>
            <person name="Zheng J."/>
        </authorList>
    </citation>
    <scope>NUCLEOTIDE SEQUENCE [LARGE SCALE GENOMIC DNA]</scope>
    <source>
        <strain evidence="5 6">LX3-4</strain>
    </source>
</reference>
<evidence type="ECO:0000256" key="2">
    <source>
        <dbReference type="ARBA" id="ARBA00022676"/>
    </source>
</evidence>
<dbReference type="Gene3D" id="3.40.50.2000">
    <property type="entry name" value="Glycogen Phosphorylase B"/>
    <property type="match status" value="2"/>
</dbReference>
<dbReference type="PANTHER" id="PTHR45947:SF3">
    <property type="entry name" value="SULFOQUINOVOSYL TRANSFERASE SQD2"/>
    <property type="match status" value="1"/>
</dbReference>
<comment type="caution">
    <text evidence="5">The sequence shown here is derived from an EMBL/GenBank/DDBJ whole genome shotgun (WGS) entry which is preliminary data.</text>
</comment>
<gene>
    <name evidence="5" type="ORF">QNI14_07355</name>
</gene>
<organism evidence="5 6">
    <name type="scientific">Microbacterium dauci</name>
    <dbReference type="NCBI Taxonomy" id="3048008"/>
    <lineage>
        <taxon>Bacteria</taxon>
        <taxon>Bacillati</taxon>
        <taxon>Actinomycetota</taxon>
        <taxon>Actinomycetes</taxon>
        <taxon>Micrococcales</taxon>
        <taxon>Microbacteriaceae</taxon>
        <taxon>Microbacterium</taxon>
    </lineage>
</organism>
<keyword evidence="3 5" id="KW-0808">Transferase</keyword>
<dbReference type="InterPro" id="IPR050194">
    <property type="entry name" value="Glycosyltransferase_grp1"/>
</dbReference>
<evidence type="ECO:0000256" key="1">
    <source>
        <dbReference type="ARBA" id="ARBA00021292"/>
    </source>
</evidence>
<accession>A0ABT6ZDM6</accession>
<keyword evidence="2 5" id="KW-0328">Glycosyltransferase</keyword>
<dbReference type="RefSeq" id="WP_283715864.1">
    <property type="nucleotide sequence ID" value="NZ_JASJND010000005.1"/>
</dbReference>
<dbReference type="SUPFAM" id="SSF53756">
    <property type="entry name" value="UDP-Glycosyltransferase/glycogen phosphorylase"/>
    <property type="match status" value="1"/>
</dbReference>
<feature type="domain" description="Glycosyltransferase subfamily 4-like N-terminal" evidence="4">
    <location>
        <begin position="19"/>
        <end position="184"/>
    </location>
</feature>
<dbReference type="InterPro" id="IPR028098">
    <property type="entry name" value="Glyco_trans_4-like_N"/>
</dbReference>
<evidence type="ECO:0000313" key="5">
    <source>
        <dbReference type="EMBL" id="MDJ1114265.1"/>
    </source>
</evidence>
<dbReference type="GO" id="GO:0016757">
    <property type="term" value="F:glycosyltransferase activity"/>
    <property type="evidence" value="ECO:0007669"/>
    <property type="project" value="UniProtKB-KW"/>
</dbReference>